<dbReference type="EMBL" id="AP025516">
    <property type="protein sequence ID" value="BDD88871.1"/>
    <property type="molecule type" value="Genomic_DNA"/>
</dbReference>
<proteinExistence type="predicted"/>
<organism evidence="1 3">
    <name type="scientific">Desulfofustis limnaeus</name>
    <dbReference type="NCBI Taxonomy" id="2740163"/>
    <lineage>
        <taxon>Bacteria</taxon>
        <taxon>Pseudomonadati</taxon>
        <taxon>Thermodesulfobacteriota</taxon>
        <taxon>Desulfobulbia</taxon>
        <taxon>Desulfobulbales</taxon>
        <taxon>Desulfocapsaceae</taxon>
        <taxon>Desulfofustis</taxon>
    </lineage>
</organism>
<accession>A0ABM7W4T5</accession>
<protein>
    <recommendedName>
        <fullName evidence="4">Tail terminator</fullName>
    </recommendedName>
</protein>
<evidence type="ECO:0000313" key="1">
    <source>
        <dbReference type="EMBL" id="BDD85928.1"/>
    </source>
</evidence>
<dbReference type="EMBL" id="AP025516">
    <property type="protein sequence ID" value="BDD85928.1"/>
    <property type="molecule type" value="Genomic_DNA"/>
</dbReference>
<keyword evidence="3" id="KW-1185">Reference proteome</keyword>
<gene>
    <name evidence="1" type="ORF">DPPLL_02930</name>
    <name evidence="2" type="ORF">DPPLL_32360</name>
</gene>
<dbReference type="RefSeq" id="WP_284152202.1">
    <property type="nucleotide sequence ID" value="NZ_AP025516.1"/>
</dbReference>
<name>A0ABM7W4T5_9BACT</name>
<reference evidence="1 3" key="1">
    <citation type="submission" date="2022-01" db="EMBL/GenBank/DDBJ databases">
        <title>Desulfofustis limnae sp. nov., a novel mesophilic sulfate-reducing bacterium isolated from marsh soil.</title>
        <authorList>
            <person name="Watanabe M."/>
            <person name="Takahashi A."/>
            <person name="Kojima H."/>
            <person name="Fukui M."/>
        </authorList>
    </citation>
    <scope>NUCLEOTIDE SEQUENCE [LARGE SCALE GENOMIC DNA]</scope>
    <source>
        <strain evidence="1 3">PPLL</strain>
    </source>
</reference>
<evidence type="ECO:0000313" key="3">
    <source>
        <dbReference type="Proteomes" id="UP000830055"/>
    </source>
</evidence>
<dbReference type="Pfam" id="PF23840">
    <property type="entry name" value="Phage_tail_terminator"/>
    <property type="match status" value="1"/>
</dbReference>
<sequence length="141" mass="15417">MAAVLSVAEQLAALIERIREQVPALKSVVGMEDLDEAMAAATRLPAAVVLFSGDYPQKPASSLQQHTGQLLNRYWSVIVILELTRTPAEGLDLVEQVNAAGVGWQPCRGVKYLTAAGTRFVEKFDKTRVVYEVRFATLTTL</sequence>
<dbReference type="Proteomes" id="UP000830055">
    <property type="component" value="Chromosome"/>
</dbReference>
<dbReference type="InterPro" id="IPR056912">
    <property type="entry name" value="Phage_JBD30_tail_term-like"/>
</dbReference>
<evidence type="ECO:0008006" key="4">
    <source>
        <dbReference type="Google" id="ProtNLM"/>
    </source>
</evidence>
<evidence type="ECO:0000313" key="2">
    <source>
        <dbReference type="EMBL" id="BDD88871.1"/>
    </source>
</evidence>